<evidence type="ECO:0000256" key="1">
    <source>
        <dbReference type="ARBA" id="ARBA00023002"/>
    </source>
</evidence>
<dbReference type="OrthoDB" id="45121at2759"/>
<dbReference type="FunFam" id="3.40.50.720:FF:000085">
    <property type="entry name" value="Dihydroflavonol reductase"/>
    <property type="match status" value="1"/>
</dbReference>
<dbReference type="AlphaFoldDB" id="A0A9N8HCM8"/>
<sequence>MFLLRRWLSFTVLPTVLLFLVLKSNLNAVESREPDTPEGTCTTSGVCDTIKTVLVTGSNGFVASWIVKVLLEQGYSVHAAVRNEAIPDKVNHLKQLTAETSRLKIFSTGDLGSTPDDIWDAPLKGCHAVIHASMAMGWRDGRHKMYEPTLAGTRQLLQAIERHTDSIQTLILTSSTAAVATQDGNAITDESHWRNAQEDIEQESWYSATKIAQEQMVTEWAQTQKKAGILPPQFQFVSIVPTRVLGPPIVSTLPISGWIQILRDWLLHPPAESNDTIEFVHVQDVARMHIAALEHPEAYGRYLCVDESWHWNELLEYLQQLQPKMIIKPYKGDDDKVPPKQFSKERRNTLDVAFRSMKTMLKDAVEYLEAGDELGGLSTIKF</sequence>
<dbReference type="InterPro" id="IPR001509">
    <property type="entry name" value="Epimerase_deHydtase"/>
</dbReference>
<evidence type="ECO:0000313" key="5">
    <source>
        <dbReference type="EMBL" id="CAB9509411.1"/>
    </source>
</evidence>
<comment type="similarity">
    <text evidence="2">Belongs to the NAD(P)-dependent epimerase/dehydratase family. Dihydroflavonol-4-reductase subfamily.</text>
</comment>
<dbReference type="InterPro" id="IPR036291">
    <property type="entry name" value="NAD(P)-bd_dom_sf"/>
</dbReference>
<evidence type="ECO:0000256" key="2">
    <source>
        <dbReference type="ARBA" id="ARBA00023445"/>
    </source>
</evidence>
<dbReference type="PANTHER" id="PTHR10366">
    <property type="entry name" value="NAD DEPENDENT EPIMERASE/DEHYDRATASE"/>
    <property type="match status" value="1"/>
</dbReference>
<dbReference type="PANTHER" id="PTHR10366:SF564">
    <property type="entry name" value="STEROL-4-ALPHA-CARBOXYLATE 3-DEHYDROGENASE, DECARBOXYLATING"/>
    <property type="match status" value="1"/>
</dbReference>
<evidence type="ECO:0000259" key="4">
    <source>
        <dbReference type="Pfam" id="PF01370"/>
    </source>
</evidence>
<dbReference type="Pfam" id="PF01370">
    <property type="entry name" value="Epimerase"/>
    <property type="match status" value="1"/>
</dbReference>
<evidence type="ECO:0000313" key="6">
    <source>
        <dbReference type="Proteomes" id="UP001153069"/>
    </source>
</evidence>
<keyword evidence="6" id="KW-1185">Reference proteome</keyword>
<comment type="caution">
    <text evidence="5">The sequence shown here is derived from an EMBL/GenBank/DDBJ whole genome shotgun (WGS) entry which is preliminary data.</text>
</comment>
<dbReference type="InterPro" id="IPR050425">
    <property type="entry name" value="NAD(P)_dehydrat-like"/>
</dbReference>
<feature type="signal peptide" evidence="3">
    <location>
        <begin position="1"/>
        <end position="31"/>
    </location>
</feature>
<gene>
    <name evidence="5" type="ORF">SEMRO_389_G132480.1</name>
</gene>
<keyword evidence="3" id="KW-0732">Signal</keyword>
<reference evidence="5" key="1">
    <citation type="submission" date="2020-06" db="EMBL/GenBank/DDBJ databases">
        <authorList>
            <consortium name="Plant Systems Biology data submission"/>
        </authorList>
    </citation>
    <scope>NUCLEOTIDE SEQUENCE</scope>
    <source>
        <strain evidence="5">D6</strain>
    </source>
</reference>
<accession>A0A9N8HCM8</accession>
<evidence type="ECO:0000256" key="3">
    <source>
        <dbReference type="SAM" id="SignalP"/>
    </source>
</evidence>
<dbReference type="Proteomes" id="UP001153069">
    <property type="component" value="Unassembled WGS sequence"/>
</dbReference>
<proteinExistence type="inferred from homology"/>
<organism evidence="5 6">
    <name type="scientific">Seminavis robusta</name>
    <dbReference type="NCBI Taxonomy" id="568900"/>
    <lineage>
        <taxon>Eukaryota</taxon>
        <taxon>Sar</taxon>
        <taxon>Stramenopiles</taxon>
        <taxon>Ochrophyta</taxon>
        <taxon>Bacillariophyta</taxon>
        <taxon>Bacillariophyceae</taxon>
        <taxon>Bacillariophycidae</taxon>
        <taxon>Naviculales</taxon>
        <taxon>Naviculaceae</taxon>
        <taxon>Seminavis</taxon>
    </lineage>
</organism>
<dbReference type="SUPFAM" id="SSF51735">
    <property type="entry name" value="NAD(P)-binding Rossmann-fold domains"/>
    <property type="match status" value="1"/>
</dbReference>
<dbReference type="EMBL" id="CAICTM010000388">
    <property type="protein sequence ID" value="CAB9509411.1"/>
    <property type="molecule type" value="Genomic_DNA"/>
</dbReference>
<dbReference type="GO" id="GO:0016616">
    <property type="term" value="F:oxidoreductase activity, acting on the CH-OH group of donors, NAD or NADP as acceptor"/>
    <property type="evidence" value="ECO:0007669"/>
    <property type="project" value="TreeGrafter"/>
</dbReference>
<keyword evidence="1" id="KW-0560">Oxidoreductase</keyword>
<feature type="domain" description="NAD-dependent epimerase/dehydratase" evidence="4">
    <location>
        <begin position="53"/>
        <end position="298"/>
    </location>
</feature>
<protein>
    <submittedName>
        <fullName evidence="5">Anthocyanidin reductase ((2S)-flavan-3-ol-forming)</fullName>
    </submittedName>
</protein>
<name>A0A9N8HCM8_9STRA</name>
<feature type="chain" id="PRO_5040171459" evidence="3">
    <location>
        <begin position="32"/>
        <end position="382"/>
    </location>
</feature>
<dbReference type="Gene3D" id="3.40.50.720">
    <property type="entry name" value="NAD(P)-binding Rossmann-like Domain"/>
    <property type="match status" value="1"/>
</dbReference>